<proteinExistence type="predicted"/>
<keyword evidence="1" id="KW-1133">Transmembrane helix</keyword>
<protein>
    <submittedName>
        <fullName evidence="2">Uncharacterized protein</fullName>
    </submittedName>
</protein>
<keyword evidence="1" id="KW-0812">Transmembrane</keyword>
<feature type="non-terminal residue" evidence="2">
    <location>
        <position position="1"/>
    </location>
</feature>
<feature type="transmembrane region" description="Helical" evidence="1">
    <location>
        <begin position="48"/>
        <end position="69"/>
    </location>
</feature>
<organism evidence="2">
    <name type="scientific">marine metagenome</name>
    <dbReference type="NCBI Taxonomy" id="408172"/>
    <lineage>
        <taxon>unclassified sequences</taxon>
        <taxon>metagenomes</taxon>
        <taxon>ecological metagenomes</taxon>
    </lineage>
</organism>
<accession>A0A382YBX7</accession>
<keyword evidence="1" id="KW-0472">Membrane</keyword>
<feature type="transmembrane region" description="Helical" evidence="1">
    <location>
        <begin position="6"/>
        <end position="36"/>
    </location>
</feature>
<name>A0A382YBX7_9ZZZZ</name>
<dbReference type="EMBL" id="UINC01174091">
    <property type="protein sequence ID" value="SVD80038.1"/>
    <property type="molecule type" value="Genomic_DNA"/>
</dbReference>
<feature type="transmembrane region" description="Helical" evidence="1">
    <location>
        <begin position="75"/>
        <end position="101"/>
    </location>
</feature>
<evidence type="ECO:0000256" key="1">
    <source>
        <dbReference type="SAM" id="Phobius"/>
    </source>
</evidence>
<evidence type="ECO:0000313" key="2">
    <source>
        <dbReference type="EMBL" id="SVD80038.1"/>
    </source>
</evidence>
<dbReference type="AlphaFoldDB" id="A0A382YBX7"/>
<reference evidence="2" key="1">
    <citation type="submission" date="2018-05" db="EMBL/GenBank/DDBJ databases">
        <authorList>
            <person name="Lanie J.A."/>
            <person name="Ng W.-L."/>
            <person name="Kazmierczak K.M."/>
            <person name="Andrzejewski T.M."/>
            <person name="Davidsen T.M."/>
            <person name="Wayne K.J."/>
            <person name="Tettelin H."/>
            <person name="Glass J.I."/>
            <person name="Rusch D."/>
            <person name="Podicherti R."/>
            <person name="Tsui H.-C.T."/>
            <person name="Winkler M.E."/>
        </authorList>
    </citation>
    <scope>NUCLEOTIDE SEQUENCE</scope>
</reference>
<sequence>FFLLFLVYYTLFAPFGGGNSFGILTTAFLSAIALYFSTERPQPLRMTTIDLIFIWFYILTGVTIIITAVGVSFGAAAYTTLMFALKIIVPVSVACIATSIWRRILSSPSKIGINR</sequence>
<gene>
    <name evidence="2" type="ORF">METZ01_LOCUS432892</name>
</gene>